<accession>A0ABR9GVN7</accession>
<dbReference type="InterPro" id="IPR036291">
    <property type="entry name" value="NAD(P)-bd_dom_sf"/>
</dbReference>
<proteinExistence type="predicted"/>
<dbReference type="SUPFAM" id="SSF51735">
    <property type="entry name" value="NAD(P)-binding Rossmann-fold domains"/>
    <property type="match status" value="1"/>
</dbReference>
<gene>
    <name evidence="1" type="ORF">IHE39_25890</name>
</gene>
<evidence type="ECO:0000313" key="2">
    <source>
        <dbReference type="Proteomes" id="UP000598227"/>
    </source>
</evidence>
<sequence>MTTHKPVLIIGGSGFVGVLAARTLRKLHPALPIAIGGRNLEKAEAVAKEIGNAEAVVIDLNRKDLGVPAQKGFGAIVMFVYDNTINALHYAQTNAVPYLGVSTGIQEIGPEIALYAHKATAPFLLGSSWLGGAASLAVVHFARQFETVDSVEITALLDEQDMGGPAAEADFNRLTMMSSTLGLDDGKWHWKPSSEQGRTVTSVDGRQVPGLSYSPFDVFSLPITTGAETVRFDFALGETASRHRGEHFSTEITIAISGKRKDGTAGRSRYEFVHPEGQAPVTALAVALAVERLIGLDGKAPTPPGLYFAEMLVAADYAIKRFKEFGASITQAA</sequence>
<dbReference type="RefSeq" id="WP_192568518.1">
    <property type="nucleotide sequence ID" value="NZ_JACZEP010000013.1"/>
</dbReference>
<dbReference type="Proteomes" id="UP000598227">
    <property type="component" value="Unassembled WGS sequence"/>
</dbReference>
<organism evidence="1 2">
    <name type="scientific">Aminobacter carboxidus</name>
    <dbReference type="NCBI Taxonomy" id="376165"/>
    <lineage>
        <taxon>Bacteria</taxon>
        <taxon>Pseudomonadati</taxon>
        <taxon>Pseudomonadota</taxon>
        <taxon>Alphaproteobacteria</taxon>
        <taxon>Hyphomicrobiales</taxon>
        <taxon>Phyllobacteriaceae</taxon>
        <taxon>Aminobacter</taxon>
    </lineage>
</organism>
<dbReference type="EMBL" id="JACZEP010000013">
    <property type="protein sequence ID" value="MBE1207726.1"/>
    <property type="molecule type" value="Genomic_DNA"/>
</dbReference>
<dbReference type="Gene3D" id="3.40.50.720">
    <property type="entry name" value="NAD(P)-binding Rossmann-like Domain"/>
    <property type="match status" value="1"/>
</dbReference>
<evidence type="ECO:0000313" key="1">
    <source>
        <dbReference type="EMBL" id="MBE1207726.1"/>
    </source>
</evidence>
<comment type="caution">
    <text evidence="1">The sequence shown here is derived from an EMBL/GenBank/DDBJ whole genome shotgun (WGS) entry which is preliminary data.</text>
</comment>
<protein>
    <submittedName>
        <fullName evidence="1">NAD(P)-dependent oxidoreductase</fullName>
    </submittedName>
</protein>
<keyword evidence="2" id="KW-1185">Reference proteome</keyword>
<name>A0ABR9GVN7_9HYPH</name>
<reference evidence="1 2" key="1">
    <citation type="submission" date="2020-09" db="EMBL/GenBank/DDBJ databases">
        <title>Draft Genome Sequence of Aminobacter carboxidus type strain DSM 1086, a soil Gram-negative carboxydobacterium.</title>
        <authorList>
            <person name="Turrini P."/>
            <person name="Tescari M."/>
            <person name="Artuso I."/>
            <person name="Lugli G.A."/>
            <person name="Frangipani E."/>
            <person name="Ventura M."/>
            <person name="Visca P."/>
        </authorList>
    </citation>
    <scope>NUCLEOTIDE SEQUENCE [LARGE SCALE GENOMIC DNA]</scope>
    <source>
        <strain evidence="1 2">DSM 1086</strain>
    </source>
</reference>